<accession>A0A1P8UUS1</accession>
<name>A0A1P8UUS1_9RHOB</name>
<dbReference type="InterPro" id="IPR018875">
    <property type="entry name" value="Antirepressor_Ant_N"/>
</dbReference>
<dbReference type="AlphaFoldDB" id="A0A1P8UUS1"/>
<evidence type="ECO:0000259" key="1">
    <source>
        <dbReference type="Pfam" id="PF10547"/>
    </source>
</evidence>
<sequence>MPTPFGRGGDQEAVCIKLDLLNGWLFTIDTNRIKDDSVRQKVLTYQRECYRVLHDHFAGKAKHQGGGLADDEDLAQSRGSKLSQIKEVRMIFGAEAAAQLYLQFGFEIVPAMIDRTRQPTLFDYDQIKSVGTNA</sequence>
<dbReference type="EMBL" id="CP015093">
    <property type="protein sequence ID" value="APZ53135.1"/>
    <property type="molecule type" value="Genomic_DNA"/>
</dbReference>
<dbReference type="PRINTS" id="PR01994">
    <property type="entry name" value="ANTIREPRESSR"/>
</dbReference>
<gene>
    <name evidence="2" type="ORF">Ga0080574_TMP2801</name>
</gene>
<dbReference type="Pfam" id="PF10547">
    <property type="entry name" value="P22_AR_N"/>
    <property type="match status" value="1"/>
</dbReference>
<organism evidence="2 3">
    <name type="scientific">Salipiger abyssi</name>
    <dbReference type="NCBI Taxonomy" id="1250539"/>
    <lineage>
        <taxon>Bacteria</taxon>
        <taxon>Pseudomonadati</taxon>
        <taxon>Pseudomonadota</taxon>
        <taxon>Alphaproteobacteria</taxon>
        <taxon>Rhodobacterales</taxon>
        <taxon>Roseobacteraceae</taxon>
        <taxon>Salipiger</taxon>
    </lineage>
</organism>
<proteinExistence type="predicted"/>
<evidence type="ECO:0000313" key="2">
    <source>
        <dbReference type="EMBL" id="APZ53135.1"/>
    </source>
</evidence>
<evidence type="ECO:0000313" key="3">
    <source>
        <dbReference type="Proteomes" id="UP000187059"/>
    </source>
</evidence>
<dbReference type="KEGG" id="paby:Ga0080574_TMP2801"/>
<reference evidence="2 3" key="1">
    <citation type="submission" date="2016-04" db="EMBL/GenBank/DDBJ databases">
        <title>Deep-sea bacteria in the southern Pacific.</title>
        <authorList>
            <person name="Tang K."/>
        </authorList>
    </citation>
    <scope>NUCLEOTIDE SEQUENCE [LARGE SCALE GENOMIC DNA]</scope>
    <source>
        <strain evidence="2 3">JLT2014</strain>
    </source>
</reference>
<protein>
    <submittedName>
        <fullName evidence="2">p22_AR-like protein</fullName>
    </submittedName>
</protein>
<feature type="domain" description="Antirepressor protein ant N-terminal" evidence="1">
    <location>
        <begin position="7"/>
        <end position="59"/>
    </location>
</feature>
<keyword evidence="3" id="KW-1185">Reference proteome</keyword>
<dbReference type="Proteomes" id="UP000187059">
    <property type="component" value="Chromosome"/>
</dbReference>